<name>A0A8T8SWY5_9BASI</name>
<keyword evidence="2" id="KW-1185">Reference proteome</keyword>
<sequence length="31" mass="3063">GTVSDDNTVAGPAAFDIPLSAESALQMAVSK</sequence>
<organism evidence="1 2">
    <name type="scientific">Tilletia indica</name>
    <dbReference type="NCBI Taxonomy" id="43049"/>
    <lineage>
        <taxon>Eukaryota</taxon>
        <taxon>Fungi</taxon>
        <taxon>Dikarya</taxon>
        <taxon>Basidiomycota</taxon>
        <taxon>Ustilaginomycotina</taxon>
        <taxon>Exobasidiomycetes</taxon>
        <taxon>Tilletiales</taxon>
        <taxon>Tilletiaceae</taxon>
        <taxon>Tilletia</taxon>
    </lineage>
</organism>
<dbReference type="Proteomes" id="UP000077521">
    <property type="component" value="Unassembled WGS sequence"/>
</dbReference>
<accession>A0A8T8SWY5</accession>
<comment type="caution">
    <text evidence="1">The sequence shown here is derived from an EMBL/GenBank/DDBJ whole genome shotgun (WGS) entry which is preliminary data.</text>
</comment>
<dbReference type="AlphaFoldDB" id="A0A8T8SWY5"/>
<evidence type="ECO:0000313" key="1">
    <source>
        <dbReference type="EMBL" id="KAE8250359.1"/>
    </source>
</evidence>
<reference evidence="1" key="1">
    <citation type="submission" date="2016-04" db="EMBL/GenBank/DDBJ databases">
        <authorList>
            <person name="Nguyen H.D."/>
            <person name="Samba Siva P."/>
            <person name="Cullis J."/>
            <person name="Levesque C.A."/>
            <person name="Hambleton S."/>
        </authorList>
    </citation>
    <scope>NUCLEOTIDE SEQUENCE</scope>
    <source>
        <strain evidence="1">DAOMC 236416</strain>
    </source>
</reference>
<protein>
    <submittedName>
        <fullName evidence="1">Uncharacterized protein</fullName>
    </submittedName>
</protein>
<feature type="non-terminal residue" evidence="1">
    <location>
        <position position="1"/>
    </location>
</feature>
<gene>
    <name evidence="1" type="ORF">A4X13_0g4788</name>
</gene>
<dbReference type="EMBL" id="LWDF02000331">
    <property type="protein sequence ID" value="KAE8250359.1"/>
    <property type="molecule type" value="Genomic_DNA"/>
</dbReference>
<evidence type="ECO:0000313" key="2">
    <source>
        <dbReference type="Proteomes" id="UP000077521"/>
    </source>
</evidence>
<proteinExistence type="predicted"/>
<reference evidence="1" key="2">
    <citation type="journal article" date="2019" name="IMA Fungus">
        <title>Genome sequencing and comparison of five Tilletia species to identify candidate genes for the detection of regulated species infecting wheat.</title>
        <authorList>
            <person name="Nguyen H.D.T."/>
            <person name="Sultana T."/>
            <person name="Kesanakurti P."/>
            <person name="Hambleton S."/>
        </authorList>
    </citation>
    <scope>NUCLEOTIDE SEQUENCE</scope>
    <source>
        <strain evidence="1">DAOMC 236416</strain>
    </source>
</reference>